<comment type="caution">
    <text evidence="2">The sequence shown here is derived from an EMBL/GenBank/DDBJ whole genome shotgun (WGS) entry which is preliminary data.</text>
</comment>
<dbReference type="EMBL" id="JBIYXZ010002089">
    <property type="protein sequence ID" value="KAL3042356.1"/>
    <property type="molecule type" value="Genomic_DNA"/>
</dbReference>
<reference evidence="2 3" key="1">
    <citation type="journal article" date="2022" name="G3 (Bethesda)">
        <title>Evaluating Illumina-, Nanopore-, and PacBio-based genome assembly strategies with the bald notothen, Trematomus borchgrevinki.</title>
        <authorList>
            <person name="Rayamajhi N."/>
            <person name="Cheng C.C."/>
            <person name="Catchen J.M."/>
        </authorList>
    </citation>
    <scope>NUCLEOTIDE SEQUENCE [LARGE SCALE GENOMIC DNA]</scope>
    <source>
        <strain evidence="2">AGRC-2024</strain>
    </source>
</reference>
<evidence type="ECO:0000313" key="3">
    <source>
        <dbReference type="Proteomes" id="UP001619887"/>
    </source>
</evidence>
<name>A0ABD2FL71_PAGBO</name>
<feature type="compositionally biased region" description="Polar residues" evidence="1">
    <location>
        <begin position="118"/>
        <end position="148"/>
    </location>
</feature>
<reference evidence="2 3" key="2">
    <citation type="journal article" date="2024" name="G3 (Bethesda)">
        <title>The genome of the cryopelagic Antarctic bald notothen, Trematomus borchgrevinki.</title>
        <authorList>
            <person name="Rayamajhi N."/>
            <person name="Rivera-Colon A.G."/>
            <person name="Minhas B.F."/>
            <person name="Cheng C.C."/>
            <person name="Catchen J.M."/>
        </authorList>
    </citation>
    <scope>NUCLEOTIDE SEQUENCE [LARGE SCALE GENOMIC DNA]</scope>
    <source>
        <strain evidence="2">AGRC-2024</strain>
    </source>
</reference>
<dbReference type="Proteomes" id="UP001619887">
    <property type="component" value="Unassembled WGS sequence"/>
</dbReference>
<sequence>MTSAHFHTFLNVSHSPMTVHHKYSRPHRGLFPRGPNSCPPATPALSVEAEWISSGMTTARWHPSLFCFLPLLHSPYIPFSFYVAVLPPGATDPGRATHTLKHPLPCFTHSLTAYECNGNDSTPQPHGKNRQQNHNQEPTTNHSSRCRL</sequence>
<organism evidence="2 3">
    <name type="scientific">Pagothenia borchgrevinki</name>
    <name type="common">Bald rockcod</name>
    <name type="synonym">Trematomus borchgrevinki</name>
    <dbReference type="NCBI Taxonomy" id="8213"/>
    <lineage>
        <taxon>Eukaryota</taxon>
        <taxon>Metazoa</taxon>
        <taxon>Chordata</taxon>
        <taxon>Craniata</taxon>
        <taxon>Vertebrata</taxon>
        <taxon>Euteleostomi</taxon>
        <taxon>Actinopterygii</taxon>
        <taxon>Neopterygii</taxon>
        <taxon>Teleostei</taxon>
        <taxon>Neoteleostei</taxon>
        <taxon>Acanthomorphata</taxon>
        <taxon>Eupercaria</taxon>
        <taxon>Perciformes</taxon>
        <taxon>Notothenioidei</taxon>
        <taxon>Nototheniidae</taxon>
        <taxon>Pagothenia</taxon>
    </lineage>
</organism>
<evidence type="ECO:0000256" key="1">
    <source>
        <dbReference type="SAM" id="MobiDB-lite"/>
    </source>
</evidence>
<gene>
    <name evidence="2" type="ORF">OYC64_020324</name>
</gene>
<feature type="region of interest" description="Disordered" evidence="1">
    <location>
        <begin position="117"/>
        <end position="148"/>
    </location>
</feature>
<evidence type="ECO:0000313" key="2">
    <source>
        <dbReference type="EMBL" id="KAL3042356.1"/>
    </source>
</evidence>
<proteinExistence type="predicted"/>
<dbReference type="AlphaFoldDB" id="A0ABD2FL71"/>
<protein>
    <submittedName>
        <fullName evidence="2">Uncharacterized protein</fullName>
    </submittedName>
</protein>
<accession>A0ABD2FL71</accession>
<keyword evidence="3" id="KW-1185">Reference proteome</keyword>